<dbReference type="PROSITE" id="PS50928">
    <property type="entry name" value="ABC_TM1"/>
    <property type="match status" value="1"/>
</dbReference>
<dbReference type="AlphaFoldDB" id="A0AA96RH47"/>
<feature type="domain" description="ABC transmembrane type-1" evidence="8">
    <location>
        <begin position="73"/>
        <end position="276"/>
    </location>
</feature>
<proteinExistence type="inferred from homology"/>
<dbReference type="GO" id="GO:0005886">
    <property type="term" value="C:plasma membrane"/>
    <property type="evidence" value="ECO:0007669"/>
    <property type="project" value="UniProtKB-SubCell"/>
</dbReference>
<dbReference type="Gene3D" id="1.10.3720.10">
    <property type="entry name" value="MetI-like"/>
    <property type="match status" value="1"/>
</dbReference>
<organism evidence="9 10">
    <name type="scientific">Paenibacillus aurantius</name>
    <dbReference type="NCBI Taxonomy" id="2918900"/>
    <lineage>
        <taxon>Bacteria</taxon>
        <taxon>Bacillati</taxon>
        <taxon>Bacillota</taxon>
        <taxon>Bacilli</taxon>
        <taxon>Bacillales</taxon>
        <taxon>Paenibacillaceae</taxon>
        <taxon>Paenibacillus</taxon>
    </lineage>
</organism>
<evidence type="ECO:0000259" key="8">
    <source>
        <dbReference type="PROSITE" id="PS50928"/>
    </source>
</evidence>
<evidence type="ECO:0000256" key="6">
    <source>
        <dbReference type="ARBA" id="ARBA00023136"/>
    </source>
</evidence>
<feature type="transmembrane region" description="Helical" evidence="7">
    <location>
        <begin position="78"/>
        <end position="97"/>
    </location>
</feature>
<dbReference type="Pfam" id="PF00528">
    <property type="entry name" value="BPD_transp_1"/>
    <property type="match status" value="1"/>
</dbReference>
<protein>
    <submittedName>
        <fullName evidence="9">Carbohydrate ABC transporter permease</fullName>
    </submittedName>
</protein>
<dbReference type="CDD" id="cd06261">
    <property type="entry name" value="TM_PBP2"/>
    <property type="match status" value="1"/>
</dbReference>
<dbReference type="SUPFAM" id="SSF161098">
    <property type="entry name" value="MetI-like"/>
    <property type="match status" value="1"/>
</dbReference>
<dbReference type="PANTHER" id="PTHR43744:SF9">
    <property type="entry name" value="POLYGALACTURONAN_RHAMNOGALACTURONAN TRANSPORT SYSTEM PERMEASE PROTEIN YTCP"/>
    <property type="match status" value="1"/>
</dbReference>
<evidence type="ECO:0000256" key="4">
    <source>
        <dbReference type="ARBA" id="ARBA00022692"/>
    </source>
</evidence>
<evidence type="ECO:0000256" key="5">
    <source>
        <dbReference type="ARBA" id="ARBA00022989"/>
    </source>
</evidence>
<dbReference type="RefSeq" id="WP_315604528.1">
    <property type="nucleotide sequence ID" value="NZ_CP130318.1"/>
</dbReference>
<feature type="transmembrane region" description="Helical" evidence="7">
    <location>
        <begin position="181"/>
        <end position="203"/>
    </location>
</feature>
<keyword evidence="2 7" id="KW-0813">Transport</keyword>
<keyword evidence="5 7" id="KW-1133">Transmembrane helix</keyword>
<accession>A0AA96RH47</accession>
<keyword evidence="6 7" id="KW-0472">Membrane</keyword>
<dbReference type="KEGG" id="paun:MJA45_24545"/>
<dbReference type="EMBL" id="CP130318">
    <property type="protein sequence ID" value="WNQ10754.1"/>
    <property type="molecule type" value="Genomic_DNA"/>
</dbReference>
<evidence type="ECO:0000313" key="10">
    <source>
        <dbReference type="Proteomes" id="UP001305702"/>
    </source>
</evidence>
<dbReference type="Proteomes" id="UP001305702">
    <property type="component" value="Chromosome"/>
</dbReference>
<evidence type="ECO:0000313" key="9">
    <source>
        <dbReference type="EMBL" id="WNQ10754.1"/>
    </source>
</evidence>
<evidence type="ECO:0000256" key="7">
    <source>
        <dbReference type="RuleBase" id="RU363032"/>
    </source>
</evidence>
<dbReference type="PROSITE" id="PS51257">
    <property type="entry name" value="PROKAR_LIPOPROTEIN"/>
    <property type="match status" value="1"/>
</dbReference>
<keyword evidence="3" id="KW-1003">Cell membrane</keyword>
<feature type="transmembrane region" description="Helical" evidence="7">
    <location>
        <begin position="257"/>
        <end position="276"/>
    </location>
</feature>
<dbReference type="PANTHER" id="PTHR43744">
    <property type="entry name" value="ABC TRANSPORTER PERMEASE PROTEIN MG189-RELATED-RELATED"/>
    <property type="match status" value="1"/>
</dbReference>
<keyword evidence="10" id="KW-1185">Reference proteome</keyword>
<reference evidence="9 10" key="1">
    <citation type="submission" date="2022-02" db="EMBL/GenBank/DDBJ databases">
        <title>Paenibacillus sp. MBLB1776 Whole Genome Shotgun Sequencing.</title>
        <authorList>
            <person name="Hwang C.Y."/>
            <person name="Cho E.-S."/>
            <person name="Seo M.-J."/>
        </authorList>
    </citation>
    <scope>NUCLEOTIDE SEQUENCE [LARGE SCALE GENOMIC DNA]</scope>
    <source>
        <strain evidence="9 10">MBLB1776</strain>
    </source>
</reference>
<feature type="transmembrane region" description="Helical" evidence="7">
    <location>
        <begin position="142"/>
        <end position="160"/>
    </location>
</feature>
<feature type="transmembrane region" description="Helical" evidence="7">
    <location>
        <begin position="109"/>
        <end position="130"/>
    </location>
</feature>
<dbReference type="InterPro" id="IPR000515">
    <property type="entry name" value="MetI-like"/>
</dbReference>
<evidence type="ECO:0000256" key="3">
    <source>
        <dbReference type="ARBA" id="ARBA00022475"/>
    </source>
</evidence>
<dbReference type="InterPro" id="IPR035906">
    <property type="entry name" value="MetI-like_sf"/>
</dbReference>
<evidence type="ECO:0000256" key="2">
    <source>
        <dbReference type="ARBA" id="ARBA00022448"/>
    </source>
</evidence>
<keyword evidence="4 7" id="KW-0812">Transmembrane</keyword>
<sequence>MKATWGEKVFYSVNYLLLALAALSCLLPIVHVAAVSLSDSHSVMSASVSLWPVGWTLESYRTLIEGTGIVRAFKNNTVLTVVGVVLSMAATVMAAYPLSRPYFYWRRKLTLAVVFTMLFGGGLIPTYLVIKSLGLINSYGAIWLPGLVSAFNMLVLKTHFEGLPSEMEEAARMDGCGEWRLLAQVVLPLSLPVLAALTLFYAVGYWNAFMNVLIYINSPEKHNMTVLVQQMVQSQSLLQEINGIQQDDIKQMTPEGIKTAGILVMIVPMLIVYPFLQKYFVKGVMIGAVKG</sequence>
<evidence type="ECO:0000256" key="1">
    <source>
        <dbReference type="ARBA" id="ARBA00004651"/>
    </source>
</evidence>
<dbReference type="GO" id="GO:0055085">
    <property type="term" value="P:transmembrane transport"/>
    <property type="evidence" value="ECO:0007669"/>
    <property type="project" value="InterPro"/>
</dbReference>
<comment type="similarity">
    <text evidence="7">Belongs to the binding-protein-dependent transport system permease family.</text>
</comment>
<comment type="subcellular location">
    <subcellularLocation>
        <location evidence="1 7">Cell membrane</location>
        <topology evidence="1 7">Multi-pass membrane protein</topology>
    </subcellularLocation>
</comment>
<name>A0AA96RH47_9BACL</name>
<gene>
    <name evidence="9" type="ORF">MJA45_24545</name>
</gene>